<evidence type="ECO:0000313" key="9">
    <source>
        <dbReference type="EMBL" id="KAF9937106.1"/>
    </source>
</evidence>
<organism evidence="9 10">
    <name type="scientific">Modicella reniformis</name>
    <dbReference type="NCBI Taxonomy" id="1440133"/>
    <lineage>
        <taxon>Eukaryota</taxon>
        <taxon>Fungi</taxon>
        <taxon>Fungi incertae sedis</taxon>
        <taxon>Mucoromycota</taxon>
        <taxon>Mortierellomycotina</taxon>
        <taxon>Mortierellomycetes</taxon>
        <taxon>Mortierellales</taxon>
        <taxon>Mortierellaceae</taxon>
        <taxon>Modicella</taxon>
    </lineage>
</organism>
<evidence type="ECO:0000256" key="5">
    <source>
        <dbReference type="ARBA" id="ARBA00023163"/>
    </source>
</evidence>
<dbReference type="InterPro" id="IPR037856">
    <property type="entry name" value="Sdc1/DPY30"/>
</dbReference>
<comment type="similarity">
    <text evidence="2">Belongs to the dpy-30 family.</text>
</comment>
<dbReference type="Pfam" id="PF05186">
    <property type="entry name" value="Dpy-30"/>
    <property type="match status" value="1"/>
</dbReference>
<evidence type="ECO:0000256" key="8">
    <source>
        <dbReference type="SAM" id="MobiDB-lite"/>
    </source>
</evidence>
<dbReference type="PANTHER" id="PTHR23356">
    <property type="entry name" value="DPY30-RELATED"/>
    <property type="match status" value="1"/>
</dbReference>
<evidence type="ECO:0000256" key="6">
    <source>
        <dbReference type="ARBA" id="ARBA00023242"/>
    </source>
</evidence>
<keyword evidence="3" id="KW-0156">Chromatin regulator</keyword>
<dbReference type="PANTHER" id="PTHR23356:SF16">
    <property type="entry name" value="DPY30 DOMAIN CONTAINING 2"/>
    <property type="match status" value="1"/>
</dbReference>
<gene>
    <name evidence="9" type="ORF">BGZ65_001801</name>
</gene>
<keyword evidence="10" id="KW-1185">Reference proteome</keyword>
<dbReference type="GO" id="GO:0006325">
    <property type="term" value="P:chromatin organization"/>
    <property type="evidence" value="ECO:0007669"/>
    <property type="project" value="UniProtKB-KW"/>
</dbReference>
<dbReference type="GO" id="GO:0048188">
    <property type="term" value="C:Set1C/COMPASS complex"/>
    <property type="evidence" value="ECO:0007669"/>
    <property type="project" value="InterPro"/>
</dbReference>
<dbReference type="InterPro" id="IPR007858">
    <property type="entry name" value="Dpy-30_motif"/>
</dbReference>
<evidence type="ECO:0000256" key="1">
    <source>
        <dbReference type="ARBA" id="ARBA00004123"/>
    </source>
</evidence>
<dbReference type="InterPro" id="IPR049629">
    <property type="entry name" value="DPY30_SDC1_DD"/>
</dbReference>
<comment type="caution">
    <text evidence="9">The sequence shown here is derived from an EMBL/GenBank/DDBJ whole genome shotgun (WGS) entry which is preliminary data.</text>
</comment>
<evidence type="ECO:0000256" key="7">
    <source>
        <dbReference type="ARBA" id="ARBA00044172"/>
    </source>
</evidence>
<protein>
    <recommendedName>
        <fullName evidence="7">Protein dpy-30 homolog</fullName>
    </recommendedName>
</protein>
<feature type="compositionally biased region" description="Basic and acidic residues" evidence="8">
    <location>
        <begin position="10"/>
        <end position="29"/>
    </location>
</feature>
<feature type="region of interest" description="Disordered" evidence="8">
    <location>
        <begin position="1"/>
        <end position="63"/>
    </location>
</feature>
<keyword evidence="4" id="KW-0805">Transcription regulation</keyword>
<dbReference type="OrthoDB" id="417678at2759"/>
<dbReference type="EMBL" id="JAAAHW010009717">
    <property type="protein sequence ID" value="KAF9937106.1"/>
    <property type="molecule type" value="Genomic_DNA"/>
</dbReference>
<evidence type="ECO:0000313" key="10">
    <source>
        <dbReference type="Proteomes" id="UP000749646"/>
    </source>
</evidence>
<evidence type="ECO:0000256" key="2">
    <source>
        <dbReference type="ARBA" id="ARBA00010849"/>
    </source>
</evidence>
<accession>A0A9P6IM25</accession>
<comment type="subcellular location">
    <subcellularLocation>
        <location evidence="1">Nucleus</location>
    </subcellularLocation>
</comment>
<keyword evidence="5" id="KW-0804">Transcription</keyword>
<evidence type="ECO:0000256" key="4">
    <source>
        <dbReference type="ARBA" id="ARBA00023015"/>
    </source>
</evidence>
<evidence type="ECO:0000256" key="3">
    <source>
        <dbReference type="ARBA" id="ARBA00022853"/>
    </source>
</evidence>
<dbReference type="AlphaFoldDB" id="A0A9P6IM25"/>
<reference evidence="9" key="1">
    <citation type="journal article" date="2020" name="Fungal Divers.">
        <title>Resolving the Mortierellaceae phylogeny through synthesis of multi-gene phylogenetics and phylogenomics.</title>
        <authorList>
            <person name="Vandepol N."/>
            <person name="Liber J."/>
            <person name="Desiro A."/>
            <person name="Na H."/>
            <person name="Kennedy M."/>
            <person name="Barry K."/>
            <person name="Grigoriev I.V."/>
            <person name="Miller A.N."/>
            <person name="O'Donnell K."/>
            <person name="Stajich J.E."/>
            <person name="Bonito G."/>
        </authorList>
    </citation>
    <scope>NUCLEOTIDE SEQUENCE</scope>
    <source>
        <strain evidence="9">MES-2147</strain>
    </source>
</reference>
<dbReference type="Proteomes" id="UP000749646">
    <property type="component" value="Unassembled WGS sequence"/>
</dbReference>
<name>A0A9P6IM25_9FUNG</name>
<keyword evidence="6" id="KW-0539">Nucleus</keyword>
<dbReference type="CDD" id="cd22965">
    <property type="entry name" value="DD_DPY30_SDC1"/>
    <property type="match status" value="1"/>
</dbReference>
<dbReference type="Gene3D" id="1.20.890.10">
    <property type="entry name" value="cAMP-dependent protein kinase regulatory subunit, dimerization-anchoring domain"/>
    <property type="match status" value="1"/>
</dbReference>
<proteinExistence type="inferred from homology"/>
<sequence>MDSDRSTPVQDHRRSSASQERDRPVKAESQRGAVRSIGEILNADREGSTASSTGGGPANPLTGLSKAEIADIPIRSYLDQTVLPVLLDGLKQLAKERPQNPLEYLGHYLLNHSDTVGRSPGP</sequence>